<accession>A0A8D9AGJ9</accession>
<organism evidence="1">
    <name type="scientific">Cacopsylla melanoneura</name>
    <dbReference type="NCBI Taxonomy" id="428564"/>
    <lineage>
        <taxon>Eukaryota</taxon>
        <taxon>Metazoa</taxon>
        <taxon>Ecdysozoa</taxon>
        <taxon>Arthropoda</taxon>
        <taxon>Hexapoda</taxon>
        <taxon>Insecta</taxon>
        <taxon>Pterygota</taxon>
        <taxon>Neoptera</taxon>
        <taxon>Paraneoptera</taxon>
        <taxon>Hemiptera</taxon>
        <taxon>Sternorrhyncha</taxon>
        <taxon>Psylloidea</taxon>
        <taxon>Psyllidae</taxon>
        <taxon>Psyllinae</taxon>
        <taxon>Cacopsylla</taxon>
    </lineage>
</organism>
<dbReference type="EMBL" id="HBUF01566916">
    <property type="protein sequence ID" value="CAG6764882.1"/>
    <property type="molecule type" value="Transcribed_RNA"/>
</dbReference>
<name>A0A8D9AGJ9_9HEMI</name>
<dbReference type="EMBL" id="HBUF01566917">
    <property type="protein sequence ID" value="CAG6764885.1"/>
    <property type="molecule type" value="Transcribed_RNA"/>
</dbReference>
<protein>
    <submittedName>
        <fullName evidence="1">Uncharacterized protein</fullName>
    </submittedName>
</protein>
<evidence type="ECO:0000313" key="1">
    <source>
        <dbReference type="EMBL" id="CAG6764882.1"/>
    </source>
</evidence>
<sequence>MFCLVFGLILGFHFIQLTLIVCMHFARNGQTLACQMERIVFQTHLRQCCHVQRPFRRMIVFDFELTSECRVTADGRLNGVALVNVTLGEIVEGERVQLFK</sequence>
<dbReference type="EMBL" id="HBUF01566919">
    <property type="protein sequence ID" value="CAG6764891.1"/>
    <property type="molecule type" value="Transcribed_RNA"/>
</dbReference>
<reference evidence="1" key="1">
    <citation type="submission" date="2021-05" db="EMBL/GenBank/DDBJ databases">
        <authorList>
            <person name="Alioto T."/>
            <person name="Alioto T."/>
            <person name="Gomez Garrido J."/>
        </authorList>
    </citation>
    <scope>NUCLEOTIDE SEQUENCE</scope>
</reference>
<dbReference type="AlphaFoldDB" id="A0A8D9AGJ9"/>
<proteinExistence type="predicted"/>
<dbReference type="EMBL" id="HBUF01566918">
    <property type="protein sequence ID" value="CAG6764888.1"/>
    <property type="molecule type" value="Transcribed_RNA"/>
</dbReference>